<reference evidence="3 4" key="1">
    <citation type="submission" date="2024-02" db="EMBL/GenBank/DDBJ databases">
        <authorList>
            <person name="Vignale AGUSTIN F."/>
            <person name="Sosa J E."/>
            <person name="Modenutti C."/>
        </authorList>
    </citation>
    <scope>NUCLEOTIDE SEQUENCE [LARGE SCALE GENOMIC DNA]</scope>
</reference>
<dbReference type="Proteomes" id="UP001642360">
    <property type="component" value="Unassembled WGS sequence"/>
</dbReference>
<accession>A0ABC8TVY9</accession>
<gene>
    <name evidence="3" type="ORF">ILEXP_LOCUS43393</name>
    <name evidence="2" type="ORF">ILEXP_LOCUS6617</name>
</gene>
<evidence type="ECO:0000256" key="1">
    <source>
        <dbReference type="SAM" id="MobiDB-lite"/>
    </source>
</evidence>
<evidence type="ECO:0000313" key="2">
    <source>
        <dbReference type="EMBL" id="CAK9139228.1"/>
    </source>
</evidence>
<sequence>MEVAGEVDDDVFFADLSKQISQLIMDDEEDPVAHFPRVTLQVLHHLLFYSFLYIRIDLLLVGLATKAFSQALHPIRQPPFLYDQISRREGKGTGVFIPRSSNPRRKNRQGRSTSSNNINVQRHIDNSRGLPNNTSTRSEADQGGTDQCSGDQGNQSISVQYQAAHQRQRSVLRRLTSDTALPFVSPATTRQHSGDTQALILQNTIYTS</sequence>
<keyword evidence="4" id="KW-1185">Reference proteome</keyword>
<dbReference type="AlphaFoldDB" id="A0ABC8TVY9"/>
<dbReference type="PANTHER" id="PTHR34956">
    <property type="entry name" value="OS05G0397300 PROTEIN"/>
    <property type="match status" value="1"/>
</dbReference>
<evidence type="ECO:0000313" key="4">
    <source>
        <dbReference type="Proteomes" id="UP001642360"/>
    </source>
</evidence>
<dbReference type="EMBL" id="CAUOFW020000948">
    <property type="protein sequence ID" value="CAK9139228.1"/>
    <property type="molecule type" value="Genomic_DNA"/>
</dbReference>
<protein>
    <submittedName>
        <fullName evidence="3">Uncharacterized protein</fullName>
    </submittedName>
</protein>
<comment type="caution">
    <text evidence="3">The sequence shown here is derived from an EMBL/GenBank/DDBJ whole genome shotgun (WGS) entry which is preliminary data.</text>
</comment>
<organism evidence="3 4">
    <name type="scientific">Ilex paraguariensis</name>
    <name type="common">yerba mate</name>
    <dbReference type="NCBI Taxonomy" id="185542"/>
    <lineage>
        <taxon>Eukaryota</taxon>
        <taxon>Viridiplantae</taxon>
        <taxon>Streptophyta</taxon>
        <taxon>Embryophyta</taxon>
        <taxon>Tracheophyta</taxon>
        <taxon>Spermatophyta</taxon>
        <taxon>Magnoliopsida</taxon>
        <taxon>eudicotyledons</taxon>
        <taxon>Gunneridae</taxon>
        <taxon>Pentapetalae</taxon>
        <taxon>asterids</taxon>
        <taxon>campanulids</taxon>
        <taxon>Aquifoliales</taxon>
        <taxon>Aquifoliaceae</taxon>
        <taxon>Ilex</taxon>
    </lineage>
</organism>
<dbReference type="PANTHER" id="PTHR34956:SF2">
    <property type="entry name" value="OS05G0397300 PROTEIN"/>
    <property type="match status" value="1"/>
</dbReference>
<feature type="region of interest" description="Disordered" evidence="1">
    <location>
        <begin position="92"/>
        <end position="154"/>
    </location>
</feature>
<feature type="compositionally biased region" description="Polar residues" evidence="1">
    <location>
        <begin position="144"/>
        <end position="154"/>
    </location>
</feature>
<evidence type="ECO:0000313" key="3">
    <source>
        <dbReference type="EMBL" id="CAK9173660.1"/>
    </source>
</evidence>
<dbReference type="EMBL" id="CAUOFW020006181">
    <property type="protein sequence ID" value="CAK9173660.1"/>
    <property type="molecule type" value="Genomic_DNA"/>
</dbReference>
<name>A0ABC8TVY9_9AQUA</name>
<proteinExistence type="predicted"/>
<feature type="compositionally biased region" description="Polar residues" evidence="1">
    <location>
        <begin position="110"/>
        <end position="120"/>
    </location>
</feature>